<dbReference type="Gene3D" id="3.90.940.10">
    <property type="match status" value="1"/>
</dbReference>
<dbReference type="GO" id="GO:0003677">
    <property type="term" value="F:DNA binding"/>
    <property type="evidence" value="ECO:0007669"/>
    <property type="project" value="InterPro"/>
</dbReference>
<evidence type="ECO:0000256" key="1">
    <source>
        <dbReference type="ARBA" id="ARBA00022478"/>
    </source>
</evidence>
<sequence>MSKLETSVDNPVEDPDEDPDSLSDEETVEDGGLNEEEMTGKEEDTDDEDSEVDSEMLRKLEKDTISDILLNYHPEIKQNNYNDILAMCKIVRDNKGVISDGLHKTIPWLTKYERARVLGLRAKQLNNDADAFIEVPPGMINGNKIALEELTQKKIPFIIRRPIPNGGTEYWRLEDLELLNSY</sequence>
<dbReference type="EMBL" id="MN739340">
    <property type="protein sequence ID" value="QHS99361.1"/>
    <property type="molecule type" value="Genomic_DNA"/>
</dbReference>
<keyword evidence="2" id="KW-0804">Transcription</keyword>
<feature type="region of interest" description="Disordered" evidence="3">
    <location>
        <begin position="1"/>
        <end position="54"/>
    </location>
</feature>
<dbReference type="InterPro" id="IPR006110">
    <property type="entry name" value="Pol_omega/Rpo6/RPB6"/>
</dbReference>
<keyword evidence="1" id="KW-0240">DNA-directed RNA polymerase</keyword>
<protein>
    <submittedName>
        <fullName evidence="4">Uncharacterized protein</fullName>
    </submittedName>
</protein>
<evidence type="ECO:0000313" key="4">
    <source>
        <dbReference type="EMBL" id="QHS99361.1"/>
    </source>
</evidence>
<dbReference type="Pfam" id="PF01192">
    <property type="entry name" value="RNA_pol_Rpb6"/>
    <property type="match status" value="1"/>
</dbReference>
<evidence type="ECO:0000256" key="2">
    <source>
        <dbReference type="ARBA" id="ARBA00023163"/>
    </source>
</evidence>
<evidence type="ECO:0000256" key="3">
    <source>
        <dbReference type="SAM" id="MobiDB-lite"/>
    </source>
</evidence>
<dbReference type="GO" id="GO:0005665">
    <property type="term" value="C:RNA polymerase II, core complex"/>
    <property type="evidence" value="ECO:0007669"/>
    <property type="project" value="TreeGrafter"/>
</dbReference>
<dbReference type="GO" id="GO:0006360">
    <property type="term" value="P:transcription by RNA polymerase I"/>
    <property type="evidence" value="ECO:0007669"/>
    <property type="project" value="TreeGrafter"/>
</dbReference>
<accession>A0A6C0C5I6</accession>
<dbReference type="GO" id="GO:0006366">
    <property type="term" value="P:transcription by RNA polymerase II"/>
    <property type="evidence" value="ECO:0007669"/>
    <property type="project" value="TreeGrafter"/>
</dbReference>
<feature type="compositionally biased region" description="Acidic residues" evidence="3">
    <location>
        <begin position="11"/>
        <end position="54"/>
    </location>
</feature>
<dbReference type="InterPro" id="IPR020708">
    <property type="entry name" value="DNA-dir_RNA_polK_14-18kDa_CS"/>
</dbReference>
<dbReference type="InterPro" id="IPR036161">
    <property type="entry name" value="RPB6/omega-like_sf"/>
</dbReference>
<dbReference type="PROSITE" id="PS01111">
    <property type="entry name" value="RNA_POL_K_14KD"/>
    <property type="match status" value="1"/>
</dbReference>
<reference evidence="4" key="1">
    <citation type="journal article" date="2020" name="Nature">
        <title>Giant virus diversity and host interactions through global metagenomics.</title>
        <authorList>
            <person name="Schulz F."/>
            <person name="Roux S."/>
            <person name="Paez-Espino D."/>
            <person name="Jungbluth S."/>
            <person name="Walsh D.A."/>
            <person name="Denef V.J."/>
            <person name="McMahon K.D."/>
            <person name="Konstantinidis K.T."/>
            <person name="Eloe-Fadrosh E.A."/>
            <person name="Kyrpides N.C."/>
            <person name="Woyke T."/>
        </authorList>
    </citation>
    <scope>NUCLEOTIDE SEQUENCE</scope>
    <source>
        <strain evidence="4">GVMAG-M-3300020185-33</strain>
    </source>
</reference>
<organism evidence="4">
    <name type="scientific">viral metagenome</name>
    <dbReference type="NCBI Taxonomy" id="1070528"/>
    <lineage>
        <taxon>unclassified sequences</taxon>
        <taxon>metagenomes</taxon>
        <taxon>organismal metagenomes</taxon>
    </lineage>
</organism>
<dbReference type="GO" id="GO:0005736">
    <property type="term" value="C:RNA polymerase I complex"/>
    <property type="evidence" value="ECO:0007669"/>
    <property type="project" value="TreeGrafter"/>
</dbReference>
<dbReference type="SUPFAM" id="SSF63562">
    <property type="entry name" value="RPB6/omega subunit-like"/>
    <property type="match status" value="1"/>
</dbReference>
<dbReference type="AlphaFoldDB" id="A0A6C0C5I6"/>
<proteinExistence type="predicted"/>
<dbReference type="PANTHER" id="PTHR47227">
    <property type="entry name" value="DNA-DIRECTED RNA POLYMERASE SUBUNIT K"/>
    <property type="match status" value="1"/>
</dbReference>
<dbReference type="GO" id="GO:0042797">
    <property type="term" value="P:tRNA transcription by RNA polymerase III"/>
    <property type="evidence" value="ECO:0007669"/>
    <property type="project" value="TreeGrafter"/>
</dbReference>
<dbReference type="PANTHER" id="PTHR47227:SF5">
    <property type="entry name" value="DNA-DIRECTED RNA POLYMERASES I, II, AND III SUBUNIT RPABC2"/>
    <property type="match status" value="1"/>
</dbReference>
<dbReference type="GO" id="GO:0003899">
    <property type="term" value="F:DNA-directed RNA polymerase activity"/>
    <property type="evidence" value="ECO:0007669"/>
    <property type="project" value="InterPro"/>
</dbReference>
<dbReference type="GO" id="GO:0005666">
    <property type="term" value="C:RNA polymerase III complex"/>
    <property type="evidence" value="ECO:0007669"/>
    <property type="project" value="TreeGrafter"/>
</dbReference>
<name>A0A6C0C5I6_9ZZZZ</name>